<keyword evidence="2" id="KW-0808">Transferase</keyword>
<dbReference type="AlphaFoldDB" id="A0AAD3TZ25"/>
<accession>A0AAD3TZ25</accession>
<evidence type="ECO:0000313" key="6">
    <source>
        <dbReference type="Proteomes" id="UP001222932"/>
    </source>
</evidence>
<dbReference type="GO" id="GO:0008757">
    <property type="term" value="F:S-adenosylmethionine-dependent methyltransferase activity"/>
    <property type="evidence" value="ECO:0007669"/>
    <property type="project" value="TreeGrafter"/>
</dbReference>
<evidence type="ECO:0000256" key="2">
    <source>
        <dbReference type="ARBA" id="ARBA00022679"/>
    </source>
</evidence>
<comment type="caution">
    <text evidence="5">The sequence shown here is derived from an EMBL/GenBank/DDBJ whole genome shotgun (WGS) entry which is preliminary data.</text>
</comment>
<evidence type="ECO:0000256" key="4">
    <source>
        <dbReference type="ARBA" id="ARBA00023453"/>
    </source>
</evidence>
<gene>
    <name evidence="5" type="ORF">CspeluHIS016_0801220</name>
</gene>
<keyword evidence="1" id="KW-0489">Methyltransferase</keyword>
<dbReference type="GO" id="GO:0008171">
    <property type="term" value="F:O-methyltransferase activity"/>
    <property type="evidence" value="ECO:0007669"/>
    <property type="project" value="InterPro"/>
</dbReference>
<evidence type="ECO:0000313" key="5">
    <source>
        <dbReference type="EMBL" id="GMK59516.1"/>
    </source>
</evidence>
<reference evidence="5" key="1">
    <citation type="journal article" date="2023" name="BMC Genomics">
        <title>Chromosome-level genome assemblies of Cutaneotrichosporon spp. (Trichosporonales, Basidiomycota) reveal imbalanced evolution between nucleotide sequences and chromosome synteny.</title>
        <authorList>
            <person name="Kobayashi Y."/>
            <person name="Kayamori A."/>
            <person name="Aoki K."/>
            <person name="Shiwa Y."/>
            <person name="Matsutani M."/>
            <person name="Fujita N."/>
            <person name="Sugita T."/>
            <person name="Iwasaki W."/>
            <person name="Tanaka N."/>
            <person name="Takashima M."/>
        </authorList>
    </citation>
    <scope>NUCLEOTIDE SEQUENCE</scope>
    <source>
        <strain evidence="5">HIS016</strain>
    </source>
</reference>
<sequence length="299" mass="32494">MLLLRLAQQTLRLPVSRALATTAMTESRGVTSYTYNADGSVTHKLSDGRLVSPLTKEEAGDRVWLTAAGTEAYLSRKLANPEYTKGLDAAQERADEAGMPRIAVPETLGQMLAVLLKSMRAERVLEIGTLAGISTHYLATALPAHGQIDTIEASPEHAKVAQANFLALDTCPFPTTHVGQALKLLRDPNGAFKEPPGTVEGLPEPGYDLAFVDANKDEYFQYFKECMRLVRKGGVIVFDNAIRNGRIAVPDGIKVDSDCVGLRELYDWIEKDAGKTVLASAIQTVGDKSWDGFAIVYKL</sequence>
<dbReference type="InterPro" id="IPR050362">
    <property type="entry name" value="Cation-dep_OMT"/>
</dbReference>
<keyword evidence="6" id="KW-1185">Reference proteome</keyword>
<dbReference type="Proteomes" id="UP001222932">
    <property type="component" value="Unassembled WGS sequence"/>
</dbReference>
<dbReference type="PROSITE" id="PS51682">
    <property type="entry name" value="SAM_OMT_I"/>
    <property type="match status" value="1"/>
</dbReference>
<dbReference type="SUPFAM" id="SSF53335">
    <property type="entry name" value="S-adenosyl-L-methionine-dependent methyltransferases"/>
    <property type="match status" value="1"/>
</dbReference>
<dbReference type="Gene3D" id="3.40.50.150">
    <property type="entry name" value="Vaccinia Virus protein VP39"/>
    <property type="match status" value="1"/>
</dbReference>
<dbReference type="CDD" id="cd02440">
    <property type="entry name" value="AdoMet_MTases"/>
    <property type="match status" value="1"/>
</dbReference>
<keyword evidence="3" id="KW-0949">S-adenosyl-L-methionine</keyword>
<dbReference type="GO" id="GO:0032259">
    <property type="term" value="P:methylation"/>
    <property type="evidence" value="ECO:0007669"/>
    <property type="project" value="UniProtKB-KW"/>
</dbReference>
<dbReference type="Pfam" id="PF01596">
    <property type="entry name" value="Methyltransf_3"/>
    <property type="match status" value="1"/>
</dbReference>
<dbReference type="PANTHER" id="PTHR10509">
    <property type="entry name" value="O-METHYLTRANSFERASE-RELATED"/>
    <property type="match status" value="1"/>
</dbReference>
<dbReference type="InterPro" id="IPR029063">
    <property type="entry name" value="SAM-dependent_MTases_sf"/>
</dbReference>
<reference evidence="5" key="2">
    <citation type="submission" date="2023-06" db="EMBL/GenBank/DDBJ databases">
        <authorList>
            <person name="Kobayashi Y."/>
            <person name="Kayamori A."/>
            <person name="Aoki K."/>
            <person name="Shiwa Y."/>
            <person name="Fujita N."/>
            <person name="Sugita T."/>
            <person name="Iwasaki W."/>
            <person name="Tanaka N."/>
            <person name="Takashima M."/>
        </authorList>
    </citation>
    <scope>NUCLEOTIDE SEQUENCE</scope>
    <source>
        <strain evidence="5">HIS016</strain>
    </source>
</reference>
<protein>
    <recommendedName>
        <fullName evidence="7">O-methyltransferase</fullName>
    </recommendedName>
</protein>
<dbReference type="InterPro" id="IPR002935">
    <property type="entry name" value="SAM_O-MeTrfase"/>
</dbReference>
<comment type="similarity">
    <text evidence="4">Belongs to the class I-like SAM-binding methyltransferase superfamily. Cation-dependent O-methyltransferase family.</text>
</comment>
<proteinExistence type="inferred from homology"/>
<organism evidence="5 6">
    <name type="scientific">Cutaneotrichosporon spelunceum</name>
    <dbReference type="NCBI Taxonomy" id="1672016"/>
    <lineage>
        <taxon>Eukaryota</taxon>
        <taxon>Fungi</taxon>
        <taxon>Dikarya</taxon>
        <taxon>Basidiomycota</taxon>
        <taxon>Agaricomycotina</taxon>
        <taxon>Tremellomycetes</taxon>
        <taxon>Trichosporonales</taxon>
        <taxon>Trichosporonaceae</taxon>
        <taxon>Cutaneotrichosporon</taxon>
    </lineage>
</organism>
<evidence type="ECO:0008006" key="7">
    <source>
        <dbReference type="Google" id="ProtNLM"/>
    </source>
</evidence>
<dbReference type="EMBL" id="BTCM01000008">
    <property type="protein sequence ID" value="GMK59516.1"/>
    <property type="molecule type" value="Genomic_DNA"/>
</dbReference>
<evidence type="ECO:0000256" key="3">
    <source>
        <dbReference type="ARBA" id="ARBA00022691"/>
    </source>
</evidence>
<evidence type="ECO:0000256" key="1">
    <source>
        <dbReference type="ARBA" id="ARBA00022603"/>
    </source>
</evidence>
<dbReference type="PANTHER" id="PTHR10509:SF14">
    <property type="entry name" value="CAFFEOYL-COA O-METHYLTRANSFERASE 3-RELATED"/>
    <property type="match status" value="1"/>
</dbReference>
<name>A0AAD3TZ25_9TREE</name>